<evidence type="ECO:0000256" key="3">
    <source>
        <dbReference type="ARBA" id="ARBA00022750"/>
    </source>
</evidence>
<feature type="domain" description="Peptidase A1" evidence="11">
    <location>
        <begin position="67"/>
        <end position="382"/>
    </location>
</feature>
<dbReference type="GO" id="GO:0005764">
    <property type="term" value="C:lysosome"/>
    <property type="evidence" value="ECO:0007669"/>
    <property type="project" value="TreeGrafter"/>
</dbReference>
<feature type="disulfide bond" evidence="8">
    <location>
        <begin position="98"/>
        <end position="105"/>
    </location>
</feature>
<reference evidence="12" key="1">
    <citation type="journal article" date="2014" name="BMC Genomics">
        <title>Characterizing the developmental transcriptome of the oriental fruit fly, Bactrocera dorsalis (Diptera: Tephritidae) through comparative genomic analysis with Drosophila melanogaster utilizing modENCODE datasets.</title>
        <authorList>
            <person name="Geib S.M."/>
            <person name="Calla B."/>
            <person name="Hall B."/>
            <person name="Hou S."/>
            <person name="Manoukis N.C."/>
        </authorList>
    </citation>
    <scope>NUCLEOTIDE SEQUENCE</scope>
    <source>
        <strain evidence="12">Punador</strain>
    </source>
</reference>
<dbReference type="SUPFAM" id="SSF50630">
    <property type="entry name" value="Acid proteases"/>
    <property type="match status" value="1"/>
</dbReference>
<dbReference type="GO" id="GO:0004190">
    <property type="term" value="F:aspartic-type endopeptidase activity"/>
    <property type="evidence" value="ECO:0007669"/>
    <property type="project" value="UniProtKB-KW"/>
</dbReference>
<dbReference type="FunFam" id="2.40.70.10:FF:000149">
    <property type="entry name" value="Uncharacterized protein"/>
    <property type="match status" value="1"/>
</dbReference>
<dbReference type="FunFam" id="2.40.70.10:FF:000002">
    <property type="entry name" value="Vacuolar aspartic proteinase"/>
    <property type="match status" value="1"/>
</dbReference>
<evidence type="ECO:0000256" key="2">
    <source>
        <dbReference type="ARBA" id="ARBA00022670"/>
    </source>
</evidence>
<evidence type="ECO:0000256" key="8">
    <source>
        <dbReference type="PIRSR" id="PIRSR601461-2"/>
    </source>
</evidence>
<evidence type="ECO:0000313" key="12">
    <source>
        <dbReference type="EMBL" id="JAC47246.1"/>
    </source>
</evidence>
<evidence type="ECO:0000256" key="9">
    <source>
        <dbReference type="RuleBase" id="RU000454"/>
    </source>
</evidence>
<dbReference type="AlphaFoldDB" id="A0A034VVC0"/>
<dbReference type="EMBL" id="GAKP01011706">
    <property type="protein sequence ID" value="JAC47246.1"/>
    <property type="molecule type" value="Transcribed_RNA"/>
</dbReference>
<name>A0A034VVC0_BACDO</name>
<keyword evidence="4 9" id="KW-0378">Hydrolase</keyword>
<dbReference type="InterPro" id="IPR033121">
    <property type="entry name" value="PEPTIDASE_A1"/>
</dbReference>
<sequence length="420" mass="45094">AMLKSVIVVLCLALVVDAALVRIPLTKPNKRRSIKNYSTHLALLRSKFNSNFIVANEQLSNYEDDQYYGPITIGTPPQNFNVLFDSGSSNLWVPGAPCAANDTACSTHNTYNSSASSTYQVNNQSFAIQYGSGNLTGYLAEDTVNVSGLVITGQTFAIATSEPGTTFVYSEFDGILGMAYQQISVDNVIPPFYNMYTQGLIDSPVFAFYLTNNSADGLSANGGELTLGGYDTTHFIGDITYTPVTLEGYWQFNVESITIGTSTAICYSCSAICDSGTSLLAVPTALYTTVQAALGAILNEDGLYVFDCTQTSSLPVVSFNIAGTTFTLDSSNYVYQMEGLYGNILCVSAFEDGGTNFWILGDVFIMKYYAIFDMGNNRVGFATAVSNSSNIEVVGGGALNLNPNLLGILIPVLLAFYFKA</sequence>
<dbReference type="PROSITE" id="PS51767">
    <property type="entry name" value="PEPTIDASE_A1"/>
    <property type="match status" value="1"/>
</dbReference>
<feature type="chain" id="PRO_5001562012" evidence="10">
    <location>
        <begin position="19"/>
        <end position="420"/>
    </location>
</feature>
<keyword evidence="6" id="KW-0325">Glycoprotein</keyword>
<dbReference type="InterPro" id="IPR001969">
    <property type="entry name" value="Aspartic_peptidase_AS"/>
</dbReference>
<dbReference type="GO" id="GO:0006508">
    <property type="term" value="P:proteolysis"/>
    <property type="evidence" value="ECO:0007669"/>
    <property type="project" value="UniProtKB-KW"/>
</dbReference>
<feature type="active site" evidence="7">
    <location>
        <position position="274"/>
    </location>
</feature>
<accession>A0A034VVC0</accession>
<comment type="similarity">
    <text evidence="1 9">Belongs to the peptidase A1 family.</text>
</comment>
<dbReference type="PRINTS" id="PR00792">
    <property type="entry name" value="PEPSIN"/>
</dbReference>
<evidence type="ECO:0000256" key="7">
    <source>
        <dbReference type="PIRSR" id="PIRSR601461-1"/>
    </source>
</evidence>
<dbReference type="InterPro" id="IPR021109">
    <property type="entry name" value="Peptidase_aspartic_dom_sf"/>
</dbReference>
<evidence type="ECO:0000259" key="11">
    <source>
        <dbReference type="PROSITE" id="PS51767"/>
    </source>
</evidence>
<dbReference type="OrthoDB" id="771136at2759"/>
<keyword evidence="3 9" id="KW-0064">Aspartyl protease</keyword>
<evidence type="ECO:0000256" key="10">
    <source>
        <dbReference type="SAM" id="SignalP"/>
    </source>
</evidence>
<evidence type="ECO:0000256" key="6">
    <source>
        <dbReference type="ARBA" id="ARBA00023180"/>
    </source>
</evidence>
<feature type="disulfide bond" evidence="8">
    <location>
        <begin position="308"/>
        <end position="346"/>
    </location>
</feature>
<dbReference type="InterPro" id="IPR001461">
    <property type="entry name" value="Aspartic_peptidase_A1"/>
</dbReference>
<evidence type="ECO:0000256" key="4">
    <source>
        <dbReference type="ARBA" id="ARBA00022801"/>
    </source>
</evidence>
<organism evidence="12">
    <name type="scientific">Bactrocera dorsalis</name>
    <name type="common">Oriental fruit fly</name>
    <name type="synonym">Dacus dorsalis</name>
    <dbReference type="NCBI Taxonomy" id="27457"/>
    <lineage>
        <taxon>Eukaryota</taxon>
        <taxon>Metazoa</taxon>
        <taxon>Ecdysozoa</taxon>
        <taxon>Arthropoda</taxon>
        <taxon>Hexapoda</taxon>
        <taxon>Insecta</taxon>
        <taxon>Pterygota</taxon>
        <taxon>Neoptera</taxon>
        <taxon>Endopterygota</taxon>
        <taxon>Diptera</taxon>
        <taxon>Brachycera</taxon>
        <taxon>Muscomorpha</taxon>
        <taxon>Tephritoidea</taxon>
        <taxon>Tephritidae</taxon>
        <taxon>Bactrocera</taxon>
        <taxon>Bactrocera</taxon>
    </lineage>
</organism>
<gene>
    <name evidence="12" type="primary">ASPP</name>
</gene>
<dbReference type="PANTHER" id="PTHR47966:SF51">
    <property type="entry name" value="BETA-SITE APP-CLEAVING ENZYME, ISOFORM A-RELATED"/>
    <property type="match status" value="1"/>
</dbReference>
<evidence type="ECO:0000256" key="5">
    <source>
        <dbReference type="ARBA" id="ARBA00023157"/>
    </source>
</evidence>
<dbReference type="Pfam" id="PF00026">
    <property type="entry name" value="Asp"/>
    <property type="match status" value="1"/>
</dbReference>
<keyword evidence="2 9" id="KW-0645">Protease</keyword>
<dbReference type="Gene3D" id="2.40.70.10">
    <property type="entry name" value="Acid Proteases"/>
    <property type="match status" value="2"/>
</dbReference>
<protein>
    <submittedName>
        <fullName evidence="12">Lysosomal aspartic protease</fullName>
    </submittedName>
</protein>
<dbReference type="PANTHER" id="PTHR47966">
    <property type="entry name" value="BETA-SITE APP-CLEAVING ENZYME, ISOFORM A-RELATED"/>
    <property type="match status" value="1"/>
</dbReference>
<feature type="active site" evidence="7">
    <location>
        <position position="85"/>
    </location>
</feature>
<proteinExistence type="inferred from homology"/>
<feature type="signal peptide" evidence="10">
    <location>
        <begin position="1"/>
        <end position="18"/>
    </location>
</feature>
<feature type="non-terminal residue" evidence="12">
    <location>
        <position position="1"/>
    </location>
</feature>
<dbReference type="PROSITE" id="PS00141">
    <property type="entry name" value="ASP_PROTEASE"/>
    <property type="match status" value="1"/>
</dbReference>
<dbReference type="MEROPS" id="A01.092"/>
<keyword evidence="10" id="KW-0732">Signal</keyword>
<evidence type="ECO:0000256" key="1">
    <source>
        <dbReference type="ARBA" id="ARBA00007447"/>
    </source>
</evidence>
<keyword evidence="5 8" id="KW-1015">Disulfide bond</keyword>